<reference evidence="1" key="1">
    <citation type="submission" date="2014-11" db="EMBL/GenBank/DDBJ databases">
        <authorList>
            <person name="Amaro Gonzalez C."/>
        </authorList>
    </citation>
    <scope>NUCLEOTIDE SEQUENCE</scope>
</reference>
<protein>
    <submittedName>
        <fullName evidence="1">Uncharacterized protein</fullName>
    </submittedName>
</protein>
<reference evidence="1" key="2">
    <citation type="journal article" date="2015" name="Fish Shellfish Immunol.">
        <title>Early steps in the European eel (Anguilla anguilla)-Vibrio vulnificus interaction in the gills: Role of the RtxA13 toxin.</title>
        <authorList>
            <person name="Callol A."/>
            <person name="Pajuelo D."/>
            <person name="Ebbesson L."/>
            <person name="Teles M."/>
            <person name="MacKenzie S."/>
            <person name="Amaro C."/>
        </authorList>
    </citation>
    <scope>NUCLEOTIDE SEQUENCE</scope>
</reference>
<name>A0A0E9UHH5_ANGAN</name>
<evidence type="ECO:0000313" key="1">
    <source>
        <dbReference type="EMBL" id="JAH64695.1"/>
    </source>
</evidence>
<dbReference type="AlphaFoldDB" id="A0A0E9UHH5"/>
<accession>A0A0E9UHH5</accession>
<organism evidence="1">
    <name type="scientific">Anguilla anguilla</name>
    <name type="common">European freshwater eel</name>
    <name type="synonym">Muraena anguilla</name>
    <dbReference type="NCBI Taxonomy" id="7936"/>
    <lineage>
        <taxon>Eukaryota</taxon>
        <taxon>Metazoa</taxon>
        <taxon>Chordata</taxon>
        <taxon>Craniata</taxon>
        <taxon>Vertebrata</taxon>
        <taxon>Euteleostomi</taxon>
        <taxon>Actinopterygii</taxon>
        <taxon>Neopterygii</taxon>
        <taxon>Teleostei</taxon>
        <taxon>Anguilliformes</taxon>
        <taxon>Anguillidae</taxon>
        <taxon>Anguilla</taxon>
    </lineage>
</organism>
<dbReference type="EMBL" id="GBXM01043882">
    <property type="protein sequence ID" value="JAH64695.1"/>
    <property type="molecule type" value="Transcribed_RNA"/>
</dbReference>
<proteinExistence type="predicted"/>
<sequence>MSLYHEKKKKKLNLWYIWRNSSSYILLGSEKDNSWQND</sequence>